<evidence type="ECO:0000256" key="7">
    <source>
        <dbReference type="ARBA" id="ARBA00022840"/>
    </source>
</evidence>
<dbReference type="PROSITE" id="PS00211">
    <property type="entry name" value="ABC_TRANSPORTER_1"/>
    <property type="match status" value="2"/>
</dbReference>
<feature type="domain" description="ABC transporter" evidence="11">
    <location>
        <begin position="452"/>
        <end position="677"/>
    </location>
</feature>
<dbReference type="Proteomes" id="UP001498771">
    <property type="component" value="Unassembled WGS sequence"/>
</dbReference>
<feature type="transmembrane region" description="Helical" evidence="10">
    <location>
        <begin position="395"/>
        <end position="421"/>
    </location>
</feature>
<dbReference type="InterPro" id="IPR013525">
    <property type="entry name" value="ABC2_TM"/>
</dbReference>
<dbReference type="EMBL" id="JBBJBU010000002">
    <property type="protein sequence ID" value="KAK7206764.1"/>
    <property type="molecule type" value="Genomic_DNA"/>
</dbReference>
<evidence type="ECO:0000256" key="1">
    <source>
        <dbReference type="ARBA" id="ARBA00004141"/>
    </source>
</evidence>
<dbReference type="InterPro" id="IPR017871">
    <property type="entry name" value="ABC_transporter-like_CS"/>
</dbReference>
<dbReference type="InterPro" id="IPR003593">
    <property type="entry name" value="AAA+_ATPase"/>
</dbReference>
<dbReference type="Pfam" id="PF00005">
    <property type="entry name" value="ABC_tran"/>
    <property type="match status" value="2"/>
</dbReference>
<name>A0ABR1FA99_9ASCO</name>
<dbReference type="SUPFAM" id="SSF52540">
    <property type="entry name" value="P-loop containing nucleoside triphosphate hydrolases"/>
    <property type="match status" value="2"/>
</dbReference>
<feature type="transmembrane region" description="Helical" evidence="10">
    <location>
        <begin position="1106"/>
        <end position="1128"/>
    </location>
</feature>
<accession>A0ABR1FA99</accession>
<dbReference type="InterPro" id="IPR027417">
    <property type="entry name" value="P-loop_NTPase"/>
</dbReference>
<dbReference type="InterPro" id="IPR026082">
    <property type="entry name" value="ABCA"/>
</dbReference>
<evidence type="ECO:0000256" key="6">
    <source>
        <dbReference type="ARBA" id="ARBA00022741"/>
    </source>
</evidence>
<proteinExistence type="inferred from homology"/>
<reference evidence="12 13" key="1">
    <citation type="submission" date="2024-03" db="EMBL/GenBank/DDBJ databases">
        <title>Genome-scale model development and genomic sequencing of the oleaginous clade Lipomyces.</title>
        <authorList>
            <consortium name="Lawrence Berkeley National Laboratory"/>
            <person name="Czajka J.J."/>
            <person name="Han Y."/>
            <person name="Kim J."/>
            <person name="Mondo S.J."/>
            <person name="Hofstad B.A."/>
            <person name="Robles A."/>
            <person name="Haridas S."/>
            <person name="Riley R."/>
            <person name="LaButti K."/>
            <person name="Pangilinan J."/>
            <person name="Andreopoulos W."/>
            <person name="Lipzen A."/>
            <person name="Yan J."/>
            <person name="Wang M."/>
            <person name="Ng V."/>
            <person name="Grigoriev I.V."/>
            <person name="Spatafora J.W."/>
            <person name="Magnuson J.K."/>
            <person name="Baker S.E."/>
            <person name="Pomraning K.R."/>
        </authorList>
    </citation>
    <scope>NUCLEOTIDE SEQUENCE [LARGE SCALE GENOMIC DNA]</scope>
    <source>
        <strain evidence="12 13">Phaff 52-87</strain>
    </source>
</reference>
<dbReference type="Pfam" id="PF12698">
    <property type="entry name" value="ABC2_membrane_3"/>
    <property type="match status" value="1"/>
</dbReference>
<evidence type="ECO:0000256" key="5">
    <source>
        <dbReference type="ARBA" id="ARBA00022737"/>
    </source>
</evidence>
<comment type="caution">
    <text evidence="12">The sequence shown here is derived from an EMBL/GenBank/DDBJ whole genome shotgun (WGS) entry which is preliminary data.</text>
</comment>
<feature type="transmembrane region" description="Helical" evidence="10">
    <location>
        <begin position="358"/>
        <end position="375"/>
    </location>
</feature>
<evidence type="ECO:0000256" key="8">
    <source>
        <dbReference type="ARBA" id="ARBA00022989"/>
    </source>
</evidence>
<comment type="subcellular location">
    <subcellularLocation>
        <location evidence="1">Membrane</location>
        <topology evidence="1">Multi-pass membrane protein</topology>
    </subcellularLocation>
</comment>
<dbReference type="CDD" id="cd03263">
    <property type="entry name" value="ABC_subfamily_A"/>
    <property type="match status" value="2"/>
</dbReference>
<comment type="similarity">
    <text evidence="2">Belongs to the ABC transporter superfamily. ABCA family.</text>
</comment>
<keyword evidence="4 10" id="KW-0812">Transmembrane</keyword>
<keyword evidence="6" id="KW-0547">Nucleotide-binding</keyword>
<organism evidence="12 13">
    <name type="scientific">Myxozyma melibiosi</name>
    <dbReference type="NCBI Taxonomy" id="54550"/>
    <lineage>
        <taxon>Eukaryota</taxon>
        <taxon>Fungi</taxon>
        <taxon>Dikarya</taxon>
        <taxon>Ascomycota</taxon>
        <taxon>Saccharomycotina</taxon>
        <taxon>Lipomycetes</taxon>
        <taxon>Lipomycetales</taxon>
        <taxon>Lipomycetaceae</taxon>
        <taxon>Myxozyma</taxon>
    </lineage>
</organism>
<dbReference type="PANTHER" id="PTHR19229">
    <property type="entry name" value="ATP-BINDING CASSETTE TRANSPORTER SUBFAMILY A ABCA"/>
    <property type="match status" value="1"/>
</dbReference>
<evidence type="ECO:0000313" key="13">
    <source>
        <dbReference type="Proteomes" id="UP001498771"/>
    </source>
</evidence>
<dbReference type="GeneID" id="90037586"/>
<keyword evidence="3" id="KW-0813">Transport</keyword>
<dbReference type="RefSeq" id="XP_064769797.1">
    <property type="nucleotide sequence ID" value="XM_064912074.1"/>
</dbReference>
<feature type="transmembrane region" description="Helical" evidence="10">
    <location>
        <begin position="298"/>
        <end position="320"/>
    </location>
</feature>
<feature type="transmembrane region" description="Helical" evidence="10">
    <location>
        <begin position="1001"/>
        <end position="1019"/>
    </location>
</feature>
<keyword evidence="7" id="KW-0067">ATP-binding</keyword>
<feature type="transmembrane region" description="Helical" evidence="10">
    <location>
        <begin position="1071"/>
        <end position="1099"/>
    </location>
</feature>
<evidence type="ECO:0000256" key="9">
    <source>
        <dbReference type="ARBA" id="ARBA00023136"/>
    </source>
</evidence>
<feature type="transmembrane region" description="Helical" evidence="10">
    <location>
        <begin position="223"/>
        <end position="245"/>
    </location>
</feature>
<evidence type="ECO:0000256" key="10">
    <source>
        <dbReference type="SAM" id="Phobius"/>
    </source>
</evidence>
<keyword evidence="8 10" id="KW-1133">Transmembrane helix</keyword>
<gene>
    <name evidence="12" type="ORF">BZA70DRAFT_275023</name>
</gene>
<dbReference type="Gene3D" id="3.40.50.300">
    <property type="entry name" value="P-loop containing nucleotide triphosphate hydrolases"/>
    <property type="match status" value="2"/>
</dbReference>
<evidence type="ECO:0000256" key="2">
    <source>
        <dbReference type="ARBA" id="ARBA00008869"/>
    </source>
</evidence>
<evidence type="ECO:0000259" key="11">
    <source>
        <dbReference type="PROSITE" id="PS50893"/>
    </source>
</evidence>
<dbReference type="PROSITE" id="PS50893">
    <property type="entry name" value="ABC_TRANSPORTER_2"/>
    <property type="match status" value="2"/>
</dbReference>
<keyword evidence="9 10" id="KW-0472">Membrane</keyword>
<dbReference type="PANTHER" id="PTHR19229:SF36">
    <property type="entry name" value="ATP-BINDING CASSETTE SUB-FAMILY A MEMBER 2"/>
    <property type="match status" value="1"/>
</dbReference>
<feature type="transmembrane region" description="Helical" evidence="10">
    <location>
        <begin position="1040"/>
        <end position="1065"/>
    </location>
</feature>
<dbReference type="InterPro" id="IPR003439">
    <property type="entry name" value="ABC_transporter-like_ATP-bd"/>
</dbReference>
<keyword evidence="13" id="KW-1185">Reference proteome</keyword>
<protein>
    <recommendedName>
        <fullName evidence="11">ABC transporter domain-containing protein</fullName>
    </recommendedName>
</protein>
<feature type="transmembrane region" description="Helical" evidence="10">
    <location>
        <begin position="29"/>
        <end position="50"/>
    </location>
</feature>
<evidence type="ECO:0000313" key="12">
    <source>
        <dbReference type="EMBL" id="KAK7206764.1"/>
    </source>
</evidence>
<keyword evidence="5" id="KW-0677">Repeat</keyword>
<feature type="transmembrane region" description="Helical" evidence="10">
    <location>
        <begin position="265"/>
        <end position="286"/>
    </location>
</feature>
<evidence type="ECO:0000256" key="3">
    <source>
        <dbReference type="ARBA" id="ARBA00022448"/>
    </source>
</evidence>
<feature type="transmembrane region" description="Helical" evidence="10">
    <location>
        <begin position="1191"/>
        <end position="1208"/>
    </location>
</feature>
<evidence type="ECO:0000256" key="4">
    <source>
        <dbReference type="ARBA" id="ARBA00022692"/>
    </source>
</evidence>
<dbReference type="SMART" id="SM00382">
    <property type="entry name" value="AAA"/>
    <property type="match status" value="2"/>
</dbReference>
<feature type="domain" description="ABC transporter" evidence="11">
    <location>
        <begin position="1254"/>
        <end position="1481"/>
    </location>
</feature>
<feature type="transmembrane region" description="Helical" evidence="10">
    <location>
        <begin position="326"/>
        <end position="346"/>
    </location>
</feature>
<sequence length="1583" mass="174867">MVATERRSAVYRQTYALCVKSAITFRRTWFWTIFRAFVFPVAFMWILGYARNLFVPAATFGVADPAPIRPLAEAIGDRDFVYLMENGTVTPEVRELMMKVAYGIPPEQVFEIEDEIELLTICKQNLRGASNCIGAVQWNTFDPTNGLYNYTLRADAGLFRVKVDDHTSDVERYLLPVQWAVDAAILDLDQTEDAPDVIAYTSRSQEEHEQDIRVRYMFVLIKYMSPAMFIAMIGIIYHLCGVVALERELGISTLLESMGCTKLARHLSFFISYSALYLPGWIVVGAAVGRTMFYNSNVLSIIVFHVINGFANVAWAQMLAQPFKQAQLAGIIATGVCVFLAIMTTVQSTMHPEDGGSAYALGFLFPPMNYVYYMQTNARFEREVMGISLVEVAPTGVLAGGVLWIGALVEIPLYFGLGMLIERVMYGSHGRTGAAVEDPDNALVIRGVSKIYHPFNISRFFRGGKKLPPVIAVNDLNVKFRTGEISCLLGANGSGKTTTLEMIAGIQKPSEGSIEFGTTTSLGICPQKNVMWDELTVEEHIKIWGRVKGSPEATLNQEVKDLVIQCDLVPKRKFLSMNLSGGQKRKLQLAVMFVGGSKVCCIDEVSSGLDPLSRRHIWDILLSSRGERTLVLTTHFLDEADLLADHIAILARGVLKATGSPVELKEGFGNGYRVFSITPGSGREQVYEAADGAQVTQLVSRLESQGHKELRVSGPQLEDVFLKLVADSDSEIQELLSENDFLLDDSESSLLSEKRSTTYGAVESESSSLLYDDEKIALKPYNNGLDLKVGKIVGMREQIWTMIWKRVIVARRHPLPILGILFLPIIVGGITMIFVRDYPGGSCKAEDNVAEQIFRDISTRNITDQPLQVVLGPSPVDNNGALDALAPYTAAIDGYNGPMNEVAGQAVNYTELLRDNVTLVQNIDDFKYAIAENYSTIQPGGIYLGDEPTMAFRVNGAGIVTGPLVLNAMDNVRGQGNALIVTNYSPFQFPWIGTMGDTLQFIIYFCLAMGAYPAFAALYPTMERLQRVRALHYSNGLRVVPLWTAYLLFDSSLVLVSSIVCVIIFAATNPYWYGLGYVFIIMFLYGVASILFAFVISLIASTQLAAFALTAAFQCIYFLVYLIAYLAVNTFAPALQTDKIVQQVHFALATFAPMPNLIKALFLSLNLFTEMCDGEEEFSYYGNVRAYGGPILYLVMQSIVLYGILIWWDSGRFRLRFSSKFKIEDAEAKAALLDEDLAKEIARVDSPDDGTDGLRVAHLSKQFGKFVAVEDVSFGVKRGECFALLGPNGAGKSTTFNMIRGEIIPSAGGVYVEGVSVNDNRAHARTHLGVCPQFDAIDQMNVLETLTFYARLRGLKGPEVEHNVQVLVRAVGLTRFATRMAARLSGGNRRKLSLGIALMANPSVLLLDEPSSGMDAASKRVMWRTLANVSAGRSIVLTTHSMEEADALCSRAGILAKNLLAVGTSDRLRERYGDSYYLHFVCEGGMHATDEQMMRVVSWAQQRFKGHAVRIEDKMYHGQVKIAVQTSAGEGMPKMKVSEIFQAIEADKKEIGVIYYAVSQASLEQVFLRIVGDHNVVEEGYEK</sequence>